<sequence>MQPNHLHDILTLRYRKVIFVILPLMYIAGVIGLQIPFTQELFKSLSPFNLWISLALLLLFQEEYNRKFIVFSLIVFSTGFFVEVLGVKTGVIFGEYVYGKTLGFKIFDVPLTIGANWLTLIYCTGICSDKITAFLSKHVHTGFSANMFASVSGAFLMTALDVLIEPVAVRLDFWHWKDGIIPVQNYIAWFVISFILHVYFNKSRFSKTNALALRLLLLEVLFFSAHTLAFALLS</sequence>
<dbReference type="PANTHER" id="PTHR39419">
    <property type="entry name" value="SLL0814 PROTEIN"/>
    <property type="match status" value="1"/>
</dbReference>
<feature type="transmembrane region" description="Helical" evidence="1">
    <location>
        <begin position="212"/>
        <end position="233"/>
    </location>
</feature>
<name>A0A1I5VX99_9BACT</name>
<evidence type="ECO:0000256" key="1">
    <source>
        <dbReference type="SAM" id="Phobius"/>
    </source>
</evidence>
<feature type="transmembrane region" description="Helical" evidence="1">
    <location>
        <begin position="41"/>
        <end position="61"/>
    </location>
</feature>
<dbReference type="InterPro" id="IPR007354">
    <property type="entry name" value="CruF-like"/>
</dbReference>
<feature type="transmembrane region" description="Helical" evidence="1">
    <location>
        <begin position="68"/>
        <end position="87"/>
    </location>
</feature>
<reference evidence="2 3" key="1">
    <citation type="submission" date="2016-10" db="EMBL/GenBank/DDBJ databases">
        <authorList>
            <person name="de Groot N.N."/>
        </authorList>
    </citation>
    <scope>NUCLEOTIDE SEQUENCE [LARGE SCALE GENOMIC DNA]</scope>
    <source>
        <strain evidence="3">E92,LMG 26720,CCM 7988</strain>
    </source>
</reference>
<accession>A0A1I5VX99</accession>
<keyword evidence="1" id="KW-0812">Transmembrane</keyword>
<dbReference type="EMBL" id="FOXH01000010">
    <property type="protein sequence ID" value="SFQ11937.1"/>
    <property type="molecule type" value="Genomic_DNA"/>
</dbReference>
<organism evidence="2 3">
    <name type="scientific">Pseudarcicella hirudinis</name>
    <dbReference type="NCBI Taxonomy" id="1079859"/>
    <lineage>
        <taxon>Bacteria</taxon>
        <taxon>Pseudomonadati</taxon>
        <taxon>Bacteroidota</taxon>
        <taxon>Cytophagia</taxon>
        <taxon>Cytophagales</taxon>
        <taxon>Flectobacillaceae</taxon>
        <taxon>Pseudarcicella</taxon>
    </lineage>
</organism>
<evidence type="ECO:0000313" key="2">
    <source>
        <dbReference type="EMBL" id="SFQ11937.1"/>
    </source>
</evidence>
<evidence type="ECO:0000313" key="3">
    <source>
        <dbReference type="Proteomes" id="UP000199306"/>
    </source>
</evidence>
<dbReference type="PANTHER" id="PTHR39419:SF1">
    <property type="entry name" value="SLL0814 PROTEIN"/>
    <property type="match status" value="1"/>
</dbReference>
<dbReference type="RefSeq" id="WP_092018311.1">
    <property type="nucleotide sequence ID" value="NZ_FOXH01000010.1"/>
</dbReference>
<dbReference type="STRING" id="1079859.SAMN04515674_110113"/>
<dbReference type="Pfam" id="PF04240">
    <property type="entry name" value="Caroten_synth"/>
    <property type="match status" value="1"/>
</dbReference>
<dbReference type="OrthoDB" id="9811293at2"/>
<keyword evidence="1" id="KW-1133">Transmembrane helix</keyword>
<dbReference type="AlphaFoldDB" id="A0A1I5VX99"/>
<proteinExistence type="predicted"/>
<dbReference type="Proteomes" id="UP000199306">
    <property type="component" value="Unassembled WGS sequence"/>
</dbReference>
<feature type="transmembrane region" description="Helical" evidence="1">
    <location>
        <begin position="139"/>
        <end position="160"/>
    </location>
</feature>
<feature type="transmembrane region" description="Helical" evidence="1">
    <location>
        <begin position="17"/>
        <end position="35"/>
    </location>
</feature>
<keyword evidence="1" id="KW-0472">Membrane</keyword>
<feature type="transmembrane region" description="Helical" evidence="1">
    <location>
        <begin position="107"/>
        <end position="127"/>
    </location>
</feature>
<feature type="transmembrane region" description="Helical" evidence="1">
    <location>
        <begin position="180"/>
        <end position="200"/>
    </location>
</feature>
<gene>
    <name evidence="2" type="ORF">SAMN04515674_110113</name>
</gene>
<keyword evidence="3" id="KW-1185">Reference proteome</keyword>
<protein>
    <submittedName>
        <fullName evidence="2">Putative membrane protein</fullName>
    </submittedName>
</protein>